<evidence type="ECO:0000313" key="2">
    <source>
        <dbReference type="EMBL" id="KAJ7704309.1"/>
    </source>
</evidence>
<comment type="caution">
    <text evidence="2">The sequence shown here is derived from an EMBL/GenBank/DDBJ whole genome shotgun (WGS) entry which is preliminary data.</text>
</comment>
<accession>A0AAD7GSI6</accession>
<dbReference type="SUPFAM" id="SSF53448">
    <property type="entry name" value="Nucleotide-diphospho-sugar transferases"/>
    <property type="match status" value="1"/>
</dbReference>
<dbReference type="Proteomes" id="UP001221757">
    <property type="component" value="Unassembled WGS sequence"/>
</dbReference>
<dbReference type="Gene3D" id="3.90.550.20">
    <property type="match status" value="1"/>
</dbReference>
<dbReference type="InterPro" id="IPR029044">
    <property type="entry name" value="Nucleotide-diphossugar_trans"/>
</dbReference>
<feature type="region of interest" description="Disordered" evidence="1">
    <location>
        <begin position="139"/>
        <end position="163"/>
    </location>
</feature>
<organism evidence="2 3">
    <name type="scientific">Mycena rosella</name>
    <name type="common">Pink bonnet</name>
    <name type="synonym">Agaricus rosellus</name>
    <dbReference type="NCBI Taxonomy" id="1033263"/>
    <lineage>
        <taxon>Eukaryota</taxon>
        <taxon>Fungi</taxon>
        <taxon>Dikarya</taxon>
        <taxon>Basidiomycota</taxon>
        <taxon>Agaricomycotina</taxon>
        <taxon>Agaricomycetes</taxon>
        <taxon>Agaricomycetidae</taxon>
        <taxon>Agaricales</taxon>
        <taxon>Marasmiineae</taxon>
        <taxon>Mycenaceae</taxon>
        <taxon>Mycena</taxon>
    </lineage>
</organism>
<dbReference type="GO" id="GO:0000462">
    <property type="term" value="P:maturation of SSU-rRNA from tricistronic rRNA transcript (SSU-rRNA, 5.8S rRNA, LSU-rRNA)"/>
    <property type="evidence" value="ECO:0007669"/>
    <property type="project" value="TreeGrafter"/>
</dbReference>
<feature type="compositionally biased region" description="Basic and acidic residues" evidence="1">
    <location>
        <begin position="734"/>
        <end position="744"/>
    </location>
</feature>
<evidence type="ECO:0008006" key="4">
    <source>
        <dbReference type="Google" id="ProtNLM"/>
    </source>
</evidence>
<feature type="compositionally biased region" description="Acidic residues" evidence="1">
    <location>
        <begin position="450"/>
        <end position="459"/>
    </location>
</feature>
<proteinExistence type="predicted"/>
<dbReference type="PANTHER" id="PTHR22851">
    <property type="entry name" value="U3 SMALL NUCLEOLAR RNA U3 SNORNA ASSOCIATED PROTEIN"/>
    <property type="match status" value="1"/>
</dbReference>
<feature type="compositionally biased region" description="Low complexity" evidence="1">
    <location>
        <begin position="705"/>
        <end position="721"/>
    </location>
</feature>
<dbReference type="AlphaFoldDB" id="A0AAD7GSI6"/>
<dbReference type="InterPro" id="IPR051733">
    <property type="entry name" value="WD_repeat_DCAF13/WDSOF1"/>
</dbReference>
<evidence type="ECO:0000313" key="3">
    <source>
        <dbReference type="Proteomes" id="UP001221757"/>
    </source>
</evidence>
<evidence type="ECO:0000256" key="1">
    <source>
        <dbReference type="SAM" id="MobiDB-lite"/>
    </source>
</evidence>
<feature type="region of interest" description="Disordered" evidence="1">
    <location>
        <begin position="444"/>
        <end position="494"/>
    </location>
</feature>
<gene>
    <name evidence="2" type="ORF">B0H17DRAFT_1166720</name>
</gene>
<protein>
    <recommendedName>
        <fullName evidence="4">Glycosyltransferase family 32 protein</fullName>
    </recommendedName>
</protein>
<dbReference type="PANTHER" id="PTHR22851:SF1">
    <property type="entry name" value="GLYCOSYLTRANSFERASE FAMILY 32 PROTEIN"/>
    <property type="match status" value="1"/>
</dbReference>
<feature type="region of interest" description="Disordered" evidence="1">
    <location>
        <begin position="705"/>
        <end position="744"/>
    </location>
</feature>
<name>A0AAD7GSI6_MYCRO</name>
<reference evidence="2" key="1">
    <citation type="submission" date="2023-03" db="EMBL/GenBank/DDBJ databases">
        <title>Massive genome expansion in bonnet fungi (Mycena s.s.) driven by repeated elements and novel gene families across ecological guilds.</title>
        <authorList>
            <consortium name="Lawrence Berkeley National Laboratory"/>
            <person name="Harder C.B."/>
            <person name="Miyauchi S."/>
            <person name="Viragh M."/>
            <person name="Kuo A."/>
            <person name="Thoen E."/>
            <person name="Andreopoulos B."/>
            <person name="Lu D."/>
            <person name="Skrede I."/>
            <person name="Drula E."/>
            <person name="Henrissat B."/>
            <person name="Morin E."/>
            <person name="Kohler A."/>
            <person name="Barry K."/>
            <person name="LaButti K."/>
            <person name="Morin E."/>
            <person name="Salamov A."/>
            <person name="Lipzen A."/>
            <person name="Mereny Z."/>
            <person name="Hegedus B."/>
            <person name="Baldrian P."/>
            <person name="Stursova M."/>
            <person name="Weitz H."/>
            <person name="Taylor A."/>
            <person name="Grigoriev I.V."/>
            <person name="Nagy L.G."/>
            <person name="Martin F."/>
            <person name="Kauserud H."/>
        </authorList>
    </citation>
    <scope>NUCLEOTIDE SEQUENCE</scope>
    <source>
        <strain evidence="2">CBHHK067</strain>
    </source>
</reference>
<dbReference type="GO" id="GO:0032040">
    <property type="term" value="C:small-subunit processome"/>
    <property type="evidence" value="ECO:0007669"/>
    <property type="project" value="TreeGrafter"/>
</dbReference>
<dbReference type="EMBL" id="JARKIE010000010">
    <property type="protein sequence ID" value="KAJ7704309.1"/>
    <property type="molecule type" value="Genomic_DNA"/>
</dbReference>
<sequence>MPLLGPSGSLPLHSSAVREKEQLQRSNNTGWLSPVLVPIPGVRSRRLRVLVPSIRLRRHRGPLLVCFACMAVVFTVVLVSRGFGRTDWESAPGQTSTLVFRREDLQRIWRWEIASGHFPSRHSIPKQIGLLESPLNPALPPKSRTLSPSRYRPPSTALVNADTDTLGVGPKRTYLDIQSAPPNVSYPPRPVPGSVADLDIIMKHCDFSQGKYVRDCLEVLRVGAGLDNGQRTRRGSIQDWKYIYLEETNSTTSEPAAPPQEDPLAPPVYRPAAVTKHDEDESDLVLKRGAKWEAAVTLPPPLTHRPAASLPEPCDLENPRVFHMFWTGPFTDKPYLALLSFLFTQNTGLHEPHDAPAPTTVCRPQFWMWINPGPAAAIPNPNALRDMFSQLKQSPWASPFLHPRFKEVIRFKLWNTTEQLDGVPEIRDDWRDLQKTLFNSGGHVIRVPDEEVPDEEDLAESASGTADPSAPAESRAPKKKADGAGADMLHRTGSKSSSEYDRLSVILSDMARFVLCHRFGGVYIDADTLLLRDWEELWGWKGAFAYRWSRLEKYNTAVLRMHRGSALGTFLFRTALRNGLDFHPMTVSLYTADAHLEGLLLRLPDALFDGAWLNTEFYQRDRPPQPYFTEFGDFFDTPEQNSAAPQALGFDGFFKGSYSYHFHNFWWKPFDPARNWPDLGAQFLAGEMQARRALREAALSLSQDLLTPTTTTTTTAGPGADADADAAEAADTNTDPHEETVEDDKRDLDWAAVLKRTFEAYVRGERGNMYGEWLVW</sequence>
<keyword evidence="3" id="KW-1185">Reference proteome</keyword>